<protein>
    <submittedName>
        <fullName evidence="3">Porin</fullName>
    </submittedName>
</protein>
<dbReference type="InterPro" id="IPR038673">
    <property type="entry name" value="OprB_sf"/>
</dbReference>
<dbReference type="Proteomes" id="UP000256900">
    <property type="component" value="Unassembled WGS sequence"/>
</dbReference>
<dbReference type="GO" id="GO:0008643">
    <property type="term" value="P:carbohydrate transport"/>
    <property type="evidence" value="ECO:0007669"/>
    <property type="project" value="InterPro"/>
</dbReference>
<dbReference type="Gene3D" id="2.40.160.180">
    <property type="entry name" value="Carbohydrate-selective porin OprB"/>
    <property type="match status" value="1"/>
</dbReference>
<name>A0A3D9Z1W4_9HYPH</name>
<reference evidence="3 4" key="1">
    <citation type="submission" date="2018-08" db="EMBL/GenBank/DDBJ databases">
        <title>Genomic Encyclopedia of Type Strains, Phase IV (KMG-IV): sequencing the most valuable type-strain genomes for metagenomic binning, comparative biology and taxonomic classification.</title>
        <authorList>
            <person name="Goeker M."/>
        </authorList>
    </citation>
    <scope>NUCLEOTIDE SEQUENCE [LARGE SCALE GENOMIC DNA]</scope>
    <source>
        <strain evidence="3 4">BW863</strain>
    </source>
</reference>
<dbReference type="AlphaFoldDB" id="A0A3D9Z1W4"/>
<comment type="caution">
    <text evidence="3">The sequence shown here is derived from an EMBL/GenBank/DDBJ whole genome shotgun (WGS) entry which is preliminary data.</text>
</comment>
<organism evidence="3 4">
    <name type="scientific">Methylovirgula ligni</name>
    <dbReference type="NCBI Taxonomy" id="569860"/>
    <lineage>
        <taxon>Bacteria</taxon>
        <taxon>Pseudomonadati</taxon>
        <taxon>Pseudomonadota</taxon>
        <taxon>Alphaproteobacteria</taxon>
        <taxon>Hyphomicrobiales</taxon>
        <taxon>Beijerinckiaceae</taxon>
        <taxon>Methylovirgula</taxon>
    </lineage>
</organism>
<accession>A0A3D9Z1W4</accession>
<dbReference type="InterPro" id="IPR007049">
    <property type="entry name" value="Carb-sel_porin_OprB"/>
</dbReference>
<dbReference type="InterPro" id="IPR052932">
    <property type="entry name" value="OprB_Porin"/>
</dbReference>
<dbReference type="PANTHER" id="PTHR37944:SF1">
    <property type="entry name" value="PORIN B"/>
    <property type="match status" value="1"/>
</dbReference>
<comment type="similarity">
    <text evidence="1 2">Belongs to the OprB family.</text>
</comment>
<dbReference type="EMBL" id="QUMO01000001">
    <property type="protein sequence ID" value="REF89154.1"/>
    <property type="molecule type" value="Genomic_DNA"/>
</dbReference>
<evidence type="ECO:0000256" key="1">
    <source>
        <dbReference type="ARBA" id="ARBA00008769"/>
    </source>
</evidence>
<dbReference type="GO" id="GO:0016020">
    <property type="term" value="C:membrane"/>
    <property type="evidence" value="ECO:0007669"/>
    <property type="project" value="InterPro"/>
</dbReference>
<evidence type="ECO:0000313" key="3">
    <source>
        <dbReference type="EMBL" id="REF89154.1"/>
    </source>
</evidence>
<dbReference type="RefSeq" id="WP_115834963.1">
    <property type="nucleotide sequence ID" value="NZ_CP025086.1"/>
</dbReference>
<proteinExistence type="inferred from homology"/>
<dbReference type="Pfam" id="PF04966">
    <property type="entry name" value="OprB"/>
    <property type="match status" value="1"/>
</dbReference>
<keyword evidence="4" id="KW-1185">Reference proteome</keyword>
<evidence type="ECO:0000313" key="4">
    <source>
        <dbReference type="Proteomes" id="UP000256900"/>
    </source>
</evidence>
<sequence length="491" mass="53182">MFVAWSNNSARGVHDVAGSSKKDACARPLQHLAYVKPCGRKAALLGSVAACFLASGAIGGINCSHAADLSATPPVLQTQAPPLNLDWYTELRGIDEQLPDHNDLIDPDVGGVRSALASVGIGYLGYSSNSFYLNMLNVARTTDGHQEYSGQRPTFSTVDVLNTTYDTSRWGIPDGQILLSAVGNFFSWKEAGPTLWGLSQASWYQTLFNRKVELTIGYMSNFQEYINPYVGGAITSSVFGLGSAIQIQGGMSFAAFPKPATTVKVNITPNIYTLGTVQSSLNPDGLAEEFSQNPHGIAWRTDHSGVLFVDETGYKNASDPNVMETWVRAGAAYNTSSFISNVDPSERRSGNSFYYVLGDRQLWQSNPSAGAYRGVYAGFSAMYAPPDLNLFTQYYELRLYALGVFDARPTDLISLTLSDTFWSTYLVDNLALAGNLVHNDSKSATLAYNIHVMHGVYAGLGVSYTDHPSTIAYTPTTGSSLNFLASLNVFY</sequence>
<gene>
    <name evidence="3" type="ORF">DES32_0369</name>
</gene>
<evidence type="ECO:0000256" key="2">
    <source>
        <dbReference type="RuleBase" id="RU363072"/>
    </source>
</evidence>
<dbReference type="PANTHER" id="PTHR37944">
    <property type="entry name" value="PORIN B"/>
    <property type="match status" value="1"/>
</dbReference>
<dbReference type="GO" id="GO:0015288">
    <property type="term" value="F:porin activity"/>
    <property type="evidence" value="ECO:0007669"/>
    <property type="project" value="InterPro"/>
</dbReference>
<dbReference type="OrthoDB" id="8410954at2"/>